<evidence type="ECO:0000313" key="1">
    <source>
        <dbReference type="EMBL" id="KKK57851.1"/>
    </source>
</evidence>
<organism evidence="1">
    <name type="scientific">marine sediment metagenome</name>
    <dbReference type="NCBI Taxonomy" id="412755"/>
    <lineage>
        <taxon>unclassified sequences</taxon>
        <taxon>metagenomes</taxon>
        <taxon>ecological metagenomes</taxon>
    </lineage>
</organism>
<gene>
    <name evidence="1" type="ORF">LCGC14_3050340</name>
</gene>
<proteinExistence type="predicted"/>
<comment type="caution">
    <text evidence="1">The sequence shown here is derived from an EMBL/GenBank/DDBJ whole genome shotgun (WGS) entry which is preliminary data.</text>
</comment>
<name>A0A0F8ZCW7_9ZZZZ</name>
<dbReference type="AlphaFoldDB" id="A0A0F8ZCW7"/>
<dbReference type="EMBL" id="LAZR01064268">
    <property type="protein sequence ID" value="KKK57851.1"/>
    <property type="molecule type" value="Genomic_DNA"/>
</dbReference>
<protein>
    <submittedName>
        <fullName evidence="1">Uncharacterized protein</fullName>
    </submittedName>
</protein>
<sequence length="95" mass="10492">MGSHSLIIAPDIVSDSTLSLKDIFITTLWHPFRFKASKEAFSWRVVPAITLSAHALNHAVTTSHGFSKCLASVMRALIRVKQHPTGSKSRLICHL</sequence>
<accession>A0A0F8ZCW7</accession>
<reference evidence="1" key="1">
    <citation type="journal article" date="2015" name="Nature">
        <title>Complex archaea that bridge the gap between prokaryotes and eukaryotes.</title>
        <authorList>
            <person name="Spang A."/>
            <person name="Saw J.H."/>
            <person name="Jorgensen S.L."/>
            <person name="Zaremba-Niedzwiedzka K."/>
            <person name="Martijn J."/>
            <person name="Lind A.E."/>
            <person name="van Eijk R."/>
            <person name="Schleper C."/>
            <person name="Guy L."/>
            <person name="Ettema T.J."/>
        </authorList>
    </citation>
    <scope>NUCLEOTIDE SEQUENCE</scope>
</reference>